<reference evidence="2 3" key="2">
    <citation type="submission" date="2024-07" db="EMBL/GenBank/DDBJ databases">
        <authorList>
            <person name="Akdeniz Z."/>
        </authorList>
    </citation>
    <scope>NUCLEOTIDE SEQUENCE [LARGE SCALE GENOMIC DNA]</scope>
</reference>
<accession>A0AA86UMB1</accession>
<evidence type="ECO:0000313" key="3">
    <source>
        <dbReference type="Proteomes" id="UP001642409"/>
    </source>
</evidence>
<protein>
    <submittedName>
        <fullName evidence="2">Hypothetical_protein</fullName>
    </submittedName>
</protein>
<evidence type="ECO:0000313" key="2">
    <source>
        <dbReference type="EMBL" id="CAL5995635.1"/>
    </source>
</evidence>
<gene>
    <name evidence="2" type="ORF">HINF_LOCUS14130</name>
    <name evidence="1" type="ORF">HINF_LOCUS48644</name>
</gene>
<reference evidence="1" key="1">
    <citation type="submission" date="2023-06" db="EMBL/GenBank/DDBJ databases">
        <authorList>
            <person name="Kurt Z."/>
        </authorList>
    </citation>
    <scope>NUCLEOTIDE SEQUENCE</scope>
</reference>
<dbReference type="EMBL" id="CAXDID020000033">
    <property type="protein sequence ID" value="CAL5995635.1"/>
    <property type="molecule type" value="Genomic_DNA"/>
</dbReference>
<sequence>MKNMPPYAAILAHKKENKQFKSQFHKQYEELNLYSTSDFVLVKELMKIDLADEYYKQLEIQDLNEKEERNRYQIQKYHKLMPRKQQIKPKQQLDVIEIIQYSEQKMLPVWKSAEF</sequence>
<dbReference type="EMBL" id="CATOUU010000937">
    <property type="protein sequence ID" value="CAI9960999.1"/>
    <property type="molecule type" value="Genomic_DNA"/>
</dbReference>
<dbReference type="AlphaFoldDB" id="A0AA86UMB1"/>
<organism evidence="1">
    <name type="scientific">Hexamita inflata</name>
    <dbReference type="NCBI Taxonomy" id="28002"/>
    <lineage>
        <taxon>Eukaryota</taxon>
        <taxon>Metamonada</taxon>
        <taxon>Diplomonadida</taxon>
        <taxon>Hexamitidae</taxon>
        <taxon>Hexamitinae</taxon>
        <taxon>Hexamita</taxon>
    </lineage>
</organism>
<comment type="caution">
    <text evidence="1">The sequence shown here is derived from an EMBL/GenBank/DDBJ whole genome shotgun (WGS) entry which is preliminary data.</text>
</comment>
<dbReference type="Proteomes" id="UP001642409">
    <property type="component" value="Unassembled WGS sequence"/>
</dbReference>
<proteinExistence type="predicted"/>
<keyword evidence="3" id="KW-1185">Reference proteome</keyword>
<name>A0AA86UMB1_9EUKA</name>
<evidence type="ECO:0000313" key="1">
    <source>
        <dbReference type="EMBL" id="CAI9960999.1"/>
    </source>
</evidence>